<dbReference type="InterPro" id="IPR037041">
    <property type="entry name" value="Trigger_fac_C_sf"/>
</dbReference>
<evidence type="ECO:0000256" key="1">
    <source>
        <dbReference type="ARBA" id="ARBA00000971"/>
    </source>
</evidence>
<dbReference type="InterPro" id="IPR008881">
    <property type="entry name" value="Trigger_fac_ribosome-bd_bac"/>
</dbReference>
<evidence type="ECO:0000256" key="6">
    <source>
        <dbReference type="ARBA" id="ARBA00023110"/>
    </source>
</evidence>
<dbReference type="OrthoDB" id="9767721at2"/>
<comment type="function">
    <text evidence="11">Involved in protein export. Acts as a chaperone by maintaining the newly synthesized protein in an open conformation. Functions as a peptidyl-prolyl cis-trans isomerase.</text>
</comment>
<dbReference type="Pfam" id="PF05697">
    <property type="entry name" value="Trigger_N"/>
    <property type="match status" value="1"/>
</dbReference>
<comment type="catalytic activity">
    <reaction evidence="1 11">
        <text>[protein]-peptidylproline (omega=180) = [protein]-peptidylproline (omega=0)</text>
        <dbReference type="Rhea" id="RHEA:16237"/>
        <dbReference type="Rhea" id="RHEA-COMP:10747"/>
        <dbReference type="Rhea" id="RHEA-COMP:10748"/>
        <dbReference type="ChEBI" id="CHEBI:83833"/>
        <dbReference type="ChEBI" id="CHEBI:83834"/>
        <dbReference type="EC" id="5.2.1.8"/>
    </reaction>
</comment>
<dbReference type="GO" id="GO:0051083">
    <property type="term" value="P:'de novo' cotranslational protein folding"/>
    <property type="evidence" value="ECO:0007669"/>
    <property type="project" value="TreeGrafter"/>
</dbReference>
<dbReference type="Pfam" id="PF05698">
    <property type="entry name" value="Trigger_C"/>
    <property type="match status" value="1"/>
</dbReference>
<sequence>MKTEVEKLSPTRVKLTVALPFDELKPAVEAATKKIADQVQIPGFRKGKVPTRLVEQRFGRPAIMQEAVNDSLPDFYQQAATEAEIRPLGRPEVEVSEIPGLDGTDTGDLKFTVEQDVRPEFTLPAFSDVTVEIEEPAVDDDAVQVRLDALRERFGTLVGVDRPAQDGDFVSLDMTAKVGDEEVESVEGVSYHIGEGNMLEGMDEALIGLSAGESTTFTSKLAGGDRSGEEADISVTAQSVKVRELPEADDEFAEMASEFDTIDELKADLKEQAEKDAVSNRVALARNALLDQLVADLDLPVPDQLIEDEIAQHLENEGKEAGDPHAEEIREDTISAIRAQFVLDAINETREVNVEQEDLMSYLSQLAAQYGMDPNQLISMLAQSGQLEQVFAEAQRSKALDVALAEVTVKNAAGDVLDLGLETSADASTDEAAADSEDAPAEKAPAKKAPAKKAPAKKASTSKDAAAKDEDGEEKAPAKKAPAKKASTTKSTAAKSTSTKSTAAKSTAAAKDAEGEEEKAPAKKAPAKKSTSTSSSAAKSSTSSTSKSTGSKSSTPKSSTSKSTTAKKPVASKTSAAKKAEETSEEK</sequence>
<dbReference type="GO" id="GO:0003755">
    <property type="term" value="F:peptidyl-prolyl cis-trans isomerase activity"/>
    <property type="evidence" value="ECO:0007669"/>
    <property type="project" value="UniProtKB-UniRule"/>
</dbReference>
<dbReference type="GO" id="GO:0005737">
    <property type="term" value="C:cytoplasm"/>
    <property type="evidence" value="ECO:0007669"/>
    <property type="project" value="UniProtKB-SubCell"/>
</dbReference>
<dbReference type="InterPro" id="IPR001179">
    <property type="entry name" value="PPIase_FKBP_dom"/>
</dbReference>
<dbReference type="Pfam" id="PF00254">
    <property type="entry name" value="FKBP_C"/>
    <property type="match status" value="1"/>
</dbReference>
<evidence type="ECO:0000259" key="13">
    <source>
        <dbReference type="Pfam" id="PF00254"/>
    </source>
</evidence>
<dbReference type="Gene3D" id="3.10.50.40">
    <property type="match status" value="1"/>
</dbReference>
<dbReference type="PANTHER" id="PTHR30560:SF3">
    <property type="entry name" value="TRIGGER FACTOR-LIKE PROTEIN TIG, CHLOROPLASTIC"/>
    <property type="match status" value="1"/>
</dbReference>
<evidence type="ECO:0000256" key="7">
    <source>
        <dbReference type="ARBA" id="ARBA00023186"/>
    </source>
</evidence>
<evidence type="ECO:0000256" key="2">
    <source>
        <dbReference type="ARBA" id="ARBA00005464"/>
    </source>
</evidence>
<evidence type="ECO:0000256" key="4">
    <source>
        <dbReference type="ARBA" id="ARBA00016902"/>
    </source>
</evidence>
<keyword evidence="11" id="KW-0963">Cytoplasm</keyword>
<evidence type="ECO:0000313" key="16">
    <source>
        <dbReference type="EMBL" id="PWH06678.1"/>
    </source>
</evidence>
<dbReference type="SUPFAM" id="SSF109998">
    <property type="entry name" value="Triger factor/SurA peptide-binding domain-like"/>
    <property type="match status" value="1"/>
</dbReference>
<dbReference type="GO" id="GO:0043022">
    <property type="term" value="F:ribosome binding"/>
    <property type="evidence" value="ECO:0007669"/>
    <property type="project" value="TreeGrafter"/>
</dbReference>
<feature type="compositionally biased region" description="Low complexity" evidence="12">
    <location>
        <begin position="528"/>
        <end position="577"/>
    </location>
</feature>
<evidence type="ECO:0000256" key="9">
    <source>
        <dbReference type="ARBA" id="ARBA00023306"/>
    </source>
</evidence>
<name>A0A2U2RLC5_9MICO</name>
<dbReference type="Gene3D" id="3.30.70.1050">
    <property type="entry name" value="Trigger factor ribosome-binding domain"/>
    <property type="match status" value="1"/>
</dbReference>
<dbReference type="GO" id="GO:0043335">
    <property type="term" value="P:protein unfolding"/>
    <property type="evidence" value="ECO:0007669"/>
    <property type="project" value="TreeGrafter"/>
</dbReference>
<evidence type="ECO:0000256" key="11">
    <source>
        <dbReference type="HAMAP-Rule" id="MF_00303"/>
    </source>
</evidence>
<keyword evidence="5 11" id="KW-0132">Cell division</keyword>
<organism evidence="16 17">
    <name type="scientific">Brachybacterium endophyticum</name>
    <dbReference type="NCBI Taxonomy" id="2182385"/>
    <lineage>
        <taxon>Bacteria</taxon>
        <taxon>Bacillati</taxon>
        <taxon>Actinomycetota</taxon>
        <taxon>Actinomycetes</taxon>
        <taxon>Micrococcales</taxon>
        <taxon>Dermabacteraceae</taxon>
        <taxon>Brachybacterium</taxon>
    </lineage>
</organism>
<dbReference type="InterPro" id="IPR027304">
    <property type="entry name" value="Trigger_fact/SurA_dom_sf"/>
</dbReference>
<dbReference type="GO" id="GO:0044183">
    <property type="term" value="F:protein folding chaperone"/>
    <property type="evidence" value="ECO:0007669"/>
    <property type="project" value="TreeGrafter"/>
</dbReference>
<keyword evidence="8 11" id="KW-0413">Isomerase</keyword>
<comment type="caution">
    <text evidence="16">The sequence shown here is derived from an EMBL/GenBank/DDBJ whole genome shotgun (WGS) entry which is preliminary data.</text>
</comment>
<comment type="similarity">
    <text evidence="2 11">Belongs to the FKBP-type PPIase family. Tig subfamily.</text>
</comment>
<keyword evidence="9 11" id="KW-0131">Cell cycle</keyword>
<evidence type="ECO:0000256" key="3">
    <source>
        <dbReference type="ARBA" id="ARBA00013194"/>
    </source>
</evidence>
<dbReference type="Proteomes" id="UP000245590">
    <property type="component" value="Unassembled WGS sequence"/>
</dbReference>
<feature type="domain" description="Trigger factor ribosome-binding bacterial" evidence="14">
    <location>
        <begin position="1"/>
        <end position="149"/>
    </location>
</feature>
<dbReference type="InterPro" id="IPR005215">
    <property type="entry name" value="Trig_fac"/>
</dbReference>
<evidence type="ECO:0000259" key="14">
    <source>
        <dbReference type="Pfam" id="PF05697"/>
    </source>
</evidence>
<dbReference type="InterPro" id="IPR036611">
    <property type="entry name" value="Trigger_fac_ribosome-bd_sf"/>
</dbReference>
<dbReference type="GO" id="GO:0015031">
    <property type="term" value="P:protein transport"/>
    <property type="evidence" value="ECO:0007669"/>
    <property type="project" value="UniProtKB-UniRule"/>
</dbReference>
<evidence type="ECO:0000259" key="15">
    <source>
        <dbReference type="Pfam" id="PF05698"/>
    </source>
</evidence>
<feature type="compositionally biased region" description="Basic and acidic residues" evidence="12">
    <location>
        <begin position="578"/>
        <end position="587"/>
    </location>
</feature>
<keyword evidence="6 11" id="KW-0697">Rotamase</keyword>
<keyword evidence="7 11" id="KW-0143">Chaperone</keyword>
<dbReference type="AlphaFoldDB" id="A0A2U2RLC5"/>
<dbReference type="EC" id="5.2.1.8" evidence="3 11"/>
<dbReference type="SUPFAM" id="SSF54534">
    <property type="entry name" value="FKBP-like"/>
    <property type="match status" value="1"/>
</dbReference>
<evidence type="ECO:0000256" key="8">
    <source>
        <dbReference type="ARBA" id="ARBA00023235"/>
    </source>
</evidence>
<feature type="compositionally biased region" description="Acidic residues" evidence="12">
    <location>
        <begin position="428"/>
        <end position="439"/>
    </location>
</feature>
<dbReference type="InterPro" id="IPR008880">
    <property type="entry name" value="Trigger_fac_C"/>
</dbReference>
<accession>A0A2U2RLC5</accession>
<evidence type="ECO:0000313" key="17">
    <source>
        <dbReference type="Proteomes" id="UP000245590"/>
    </source>
</evidence>
<dbReference type="EMBL" id="QFKX01000002">
    <property type="protein sequence ID" value="PWH06678.1"/>
    <property type="molecule type" value="Genomic_DNA"/>
</dbReference>
<feature type="compositionally biased region" description="Basic and acidic residues" evidence="12">
    <location>
        <begin position="465"/>
        <end position="477"/>
    </location>
</feature>
<dbReference type="NCBIfam" id="TIGR00115">
    <property type="entry name" value="tig"/>
    <property type="match status" value="1"/>
</dbReference>
<proteinExistence type="inferred from homology"/>
<dbReference type="RefSeq" id="WP_109275273.1">
    <property type="nucleotide sequence ID" value="NZ_QFKX01000002.1"/>
</dbReference>
<feature type="domain" description="PPIase FKBP-type" evidence="13">
    <location>
        <begin position="162"/>
        <end position="218"/>
    </location>
</feature>
<dbReference type="PANTHER" id="PTHR30560">
    <property type="entry name" value="TRIGGER FACTOR CHAPERONE AND PEPTIDYL-PROLYL CIS/TRANS ISOMERASE"/>
    <property type="match status" value="1"/>
</dbReference>
<dbReference type="InterPro" id="IPR046357">
    <property type="entry name" value="PPIase_dom_sf"/>
</dbReference>
<evidence type="ECO:0000256" key="5">
    <source>
        <dbReference type="ARBA" id="ARBA00022618"/>
    </source>
</evidence>
<comment type="subcellular location">
    <subcellularLocation>
        <location evidence="11">Cytoplasm</location>
    </subcellularLocation>
    <text evidence="11">About half TF is bound to the ribosome near the polypeptide exit tunnel while the other half is free in the cytoplasm.</text>
</comment>
<evidence type="ECO:0000256" key="10">
    <source>
        <dbReference type="ARBA" id="ARBA00029986"/>
    </source>
</evidence>
<dbReference type="GO" id="GO:0051301">
    <property type="term" value="P:cell division"/>
    <property type="evidence" value="ECO:0007669"/>
    <property type="project" value="UniProtKB-KW"/>
</dbReference>
<comment type="domain">
    <text evidence="11">Consists of 3 domains; the N-terminus binds the ribosome, the middle domain has PPIase activity, while the C-terminus has intrinsic chaperone activity on its own.</text>
</comment>
<dbReference type="HAMAP" id="MF_00303">
    <property type="entry name" value="Trigger_factor_Tig"/>
    <property type="match status" value="1"/>
</dbReference>
<feature type="compositionally biased region" description="Low complexity" evidence="12">
    <location>
        <begin position="484"/>
        <end position="510"/>
    </location>
</feature>
<protein>
    <recommendedName>
        <fullName evidence="4 11">Trigger factor</fullName>
        <shortName evidence="11">TF</shortName>
        <ecNumber evidence="3 11">5.2.1.8</ecNumber>
    </recommendedName>
    <alternativeName>
        <fullName evidence="10 11">PPIase</fullName>
    </alternativeName>
</protein>
<dbReference type="SUPFAM" id="SSF102735">
    <property type="entry name" value="Trigger factor ribosome-binding domain"/>
    <property type="match status" value="1"/>
</dbReference>
<feature type="domain" description="Trigger factor C-terminal" evidence="15">
    <location>
        <begin position="261"/>
        <end position="404"/>
    </location>
</feature>
<feature type="region of interest" description="Disordered" evidence="12">
    <location>
        <begin position="427"/>
        <end position="587"/>
    </location>
</feature>
<dbReference type="Gene3D" id="1.10.3120.10">
    <property type="entry name" value="Trigger factor, C-terminal domain"/>
    <property type="match status" value="1"/>
</dbReference>
<keyword evidence="17" id="KW-1185">Reference proteome</keyword>
<reference evidence="16 17" key="1">
    <citation type="submission" date="2018-05" db="EMBL/GenBank/DDBJ databases">
        <title>Brachybacterium sp. M1HQ-2T, whole genome shotgun sequence.</title>
        <authorList>
            <person name="Tuo L."/>
        </authorList>
    </citation>
    <scope>NUCLEOTIDE SEQUENCE [LARGE SCALE GENOMIC DNA]</scope>
    <source>
        <strain evidence="16 17">M1HQ-2</strain>
    </source>
</reference>
<gene>
    <name evidence="11" type="primary">tig</name>
    <name evidence="16" type="ORF">DEO23_07040</name>
</gene>
<evidence type="ECO:0000256" key="12">
    <source>
        <dbReference type="SAM" id="MobiDB-lite"/>
    </source>
</evidence>